<dbReference type="AlphaFoldDB" id="A0AAD4MF95"/>
<dbReference type="GO" id="GO:0030688">
    <property type="term" value="C:preribosome, small subunit precursor"/>
    <property type="evidence" value="ECO:0007669"/>
    <property type="project" value="InterPro"/>
</dbReference>
<dbReference type="InterPro" id="IPR028160">
    <property type="entry name" value="Slx9-like"/>
</dbReference>
<proteinExistence type="inferred from homology"/>
<feature type="region of interest" description="Disordered" evidence="5">
    <location>
        <begin position="73"/>
        <end position="92"/>
    </location>
</feature>
<dbReference type="Pfam" id="PF15341">
    <property type="entry name" value="SLX9"/>
    <property type="match status" value="1"/>
</dbReference>
<evidence type="ECO:0000256" key="1">
    <source>
        <dbReference type="ARBA" id="ARBA00004604"/>
    </source>
</evidence>
<dbReference type="PANTHER" id="PTHR31109:SF2">
    <property type="entry name" value="RIBOSOME BIOGENESIS PROTEIN SLX9 HOMOLOG"/>
    <property type="match status" value="1"/>
</dbReference>
<evidence type="ECO:0000256" key="2">
    <source>
        <dbReference type="ARBA" id="ARBA00011022"/>
    </source>
</evidence>
<dbReference type="GO" id="GO:0030686">
    <property type="term" value="C:90S preribosome"/>
    <property type="evidence" value="ECO:0007669"/>
    <property type="project" value="InterPro"/>
</dbReference>
<feature type="non-terminal residue" evidence="6">
    <location>
        <position position="134"/>
    </location>
</feature>
<gene>
    <name evidence="6" type="ORF">B0F90DRAFT_1621719</name>
</gene>
<evidence type="ECO:0000313" key="7">
    <source>
        <dbReference type="Proteomes" id="UP001203297"/>
    </source>
</evidence>
<dbReference type="GO" id="GO:0005730">
    <property type="term" value="C:nucleolus"/>
    <property type="evidence" value="ECO:0007669"/>
    <property type="project" value="UniProtKB-SubCell"/>
</dbReference>
<dbReference type="EMBL" id="WTXG01000001">
    <property type="protein sequence ID" value="KAI0307762.1"/>
    <property type="molecule type" value="Genomic_DNA"/>
</dbReference>
<reference evidence="6" key="1">
    <citation type="journal article" date="2022" name="New Phytol.">
        <title>Evolutionary transition to the ectomycorrhizal habit in the genomes of a hyperdiverse lineage of mushroom-forming fungi.</title>
        <authorList>
            <person name="Looney B."/>
            <person name="Miyauchi S."/>
            <person name="Morin E."/>
            <person name="Drula E."/>
            <person name="Courty P.E."/>
            <person name="Kohler A."/>
            <person name="Kuo A."/>
            <person name="LaButti K."/>
            <person name="Pangilinan J."/>
            <person name="Lipzen A."/>
            <person name="Riley R."/>
            <person name="Andreopoulos W."/>
            <person name="He G."/>
            <person name="Johnson J."/>
            <person name="Nolan M."/>
            <person name="Tritt A."/>
            <person name="Barry K.W."/>
            <person name="Grigoriev I.V."/>
            <person name="Nagy L.G."/>
            <person name="Hibbett D."/>
            <person name="Henrissat B."/>
            <person name="Matheny P.B."/>
            <person name="Labbe J."/>
            <person name="Martin F.M."/>
        </authorList>
    </citation>
    <scope>NUCLEOTIDE SEQUENCE</scope>
    <source>
        <strain evidence="6">BPL690</strain>
    </source>
</reference>
<organism evidence="6 7">
    <name type="scientific">Multifurca ochricompacta</name>
    <dbReference type="NCBI Taxonomy" id="376703"/>
    <lineage>
        <taxon>Eukaryota</taxon>
        <taxon>Fungi</taxon>
        <taxon>Dikarya</taxon>
        <taxon>Basidiomycota</taxon>
        <taxon>Agaricomycotina</taxon>
        <taxon>Agaricomycetes</taxon>
        <taxon>Russulales</taxon>
        <taxon>Russulaceae</taxon>
        <taxon>Multifurca</taxon>
    </lineage>
</organism>
<sequence length="134" mass="15063">KKAKRILKHELFIERLEASRVPYSKSHARRLKRKEKEQLVGDMESLKTALPSITSMSGKGSAGEYAALAMPVRPGQIGEGKGTPLTRSQRRRALKAERFRQPLILANPTFAAHPFETIRIHARNTLVPHKSTTQ</sequence>
<evidence type="ECO:0000256" key="3">
    <source>
        <dbReference type="ARBA" id="ARBA00021321"/>
    </source>
</evidence>
<name>A0AAD4MF95_9AGAM</name>
<comment type="similarity">
    <text evidence="2">Belongs to the SLX9 family.</text>
</comment>
<evidence type="ECO:0000313" key="6">
    <source>
        <dbReference type="EMBL" id="KAI0307762.1"/>
    </source>
</evidence>
<comment type="caution">
    <text evidence="6">The sequence shown here is derived from an EMBL/GenBank/DDBJ whole genome shotgun (WGS) entry which is preliminary data.</text>
</comment>
<protein>
    <recommendedName>
        <fullName evidence="3">Ribosome biogenesis protein SLX9</fullName>
    </recommendedName>
</protein>
<accession>A0AAD4MF95</accession>
<keyword evidence="4" id="KW-0539">Nucleus</keyword>
<dbReference type="PANTHER" id="PTHR31109">
    <property type="entry name" value="PROTEIN FAM207A"/>
    <property type="match status" value="1"/>
</dbReference>
<keyword evidence="7" id="KW-1185">Reference proteome</keyword>
<comment type="subcellular location">
    <subcellularLocation>
        <location evidence="1">Nucleus</location>
        <location evidence="1">Nucleolus</location>
    </subcellularLocation>
</comment>
<dbReference type="Proteomes" id="UP001203297">
    <property type="component" value="Unassembled WGS sequence"/>
</dbReference>
<dbReference type="GO" id="GO:0000462">
    <property type="term" value="P:maturation of SSU-rRNA from tricistronic rRNA transcript (SSU-rRNA, 5.8S rRNA, LSU-rRNA)"/>
    <property type="evidence" value="ECO:0007669"/>
    <property type="project" value="InterPro"/>
</dbReference>
<evidence type="ECO:0000256" key="5">
    <source>
        <dbReference type="SAM" id="MobiDB-lite"/>
    </source>
</evidence>
<evidence type="ECO:0000256" key="4">
    <source>
        <dbReference type="ARBA" id="ARBA00023242"/>
    </source>
</evidence>
<feature type="region of interest" description="Disordered" evidence="5">
    <location>
        <begin position="23"/>
        <end position="43"/>
    </location>
</feature>